<dbReference type="SUPFAM" id="SSF51261">
    <property type="entry name" value="Duplicated hybrid motif"/>
    <property type="match status" value="1"/>
</dbReference>
<sequence>MRLRLLLTGLVLPLLLWLALPLVSAGAPTARSAANLQKRIDVTRGKISTRKTKERVLTSTITVYTRRIDRLQSKLSTLQSRQDRVQAQLDVKQLQLSRTQAQLREERARLVRLRTRLKTARTVLSRRLRELYEADKPDLVTVVLNSHGFADLLEREDFVHRIGEQDQRIVRTVKLAKADAKATSDRLAKLEAGQQRITAQIAARRDEIAALKRGLVVTQDGYAETKSAKRATLMSVRGERHQLEGALSHLKAQQAKIRAALQSAGGTLPAGAIKRGSGQMIWPVDGPITSPFCESRAWESCHPGIDIGVPSGTPIRAAAAGRVALMQGVGASGGYGNFTCIQHTRTLATCYAHQSRFATSMGASVAQGQVIGYSGCTGRCFGDHLHFEVRVNGSVVNPMNYL</sequence>
<protein>
    <submittedName>
        <fullName evidence="5">Peptidoglycan DD-metalloendopeptidase family protein</fullName>
    </submittedName>
</protein>
<dbReference type="Gene3D" id="2.70.70.10">
    <property type="entry name" value="Glucose Permease (Domain IIA)"/>
    <property type="match status" value="1"/>
</dbReference>
<dbReference type="PANTHER" id="PTHR21666">
    <property type="entry name" value="PEPTIDASE-RELATED"/>
    <property type="match status" value="1"/>
</dbReference>
<keyword evidence="1" id="KW-0732">Signal</keyword>
<feature type="domain" description="M23ase beta-sheet core" evidence="3">
    <location>
        <begin position="302"/>
        <end position="398"/>
    </location>
</feature>
<dbReference type="InterPro" id="IPR011055">
    <property type="entry name" value="Dup_hybrid_motif"/>
</dbReference>
<dbReference type="Gene3D" id="6.10.250.3150">
    <property type="match status" value="1"/>
</dbReference>
<name>A0ABY5DYB4_9ACTN</name>
<reference evidence="5 6" key="1">
    <citation type="submission" date="2022-06" db="EMBL/GenBank/DDBJ databases">
        <title>Paraconexibacter antarcticus.</title>
        <authorList>
            <person name="Kim C.S."/>
        </authorList>
    </citation>
    <scope>NUCLEOTIDE SEQUENCE [LARGE SCALE GENOMIC DNA]</scope>
    <source>
        <strain evidence="5 6">02-257</strain>
    </source>
</reference>
<gene>
    <name evidence="5" type="ORF">NBH00_10195</name>
</gene>
<proteinExistence type="predicted"/>
<dbReference type="Pfam" id="PF01551">
    <property type="entry name" value="Peptidase_M23"/>
    <property type="match status" value="1"/>
</dbReference>
<feature type="coiled-coil region" evidence="2">
    <location>
        <begin position="61"/>
        <end position="123"/>
    </location>
</feature>
<dbReference type="EMBL" id="CP098502">
    <property type="protein sequence ID" value="UTI66559.1"/>
    <property type="molecule type" value="Genomic_DNA"/>
</dbReference>
<keyword evidence="6" id="KW-1185">Reference proteome</keyword>
<dbReference type="Proteomes" id="UP001056035">
    <property type="component" value="Chromosome"/>
</dbReference>
<dbReference type="CDD" id="cd12797">
    <property type="entry name" value="M23_peptidase"/>
    <property type="match status" value="1"/>
</dbReference>
<dbReference type="InterPro" id="IPR057309">
    <property type="entry name" value="PcsB_CC"/>
</dbReference>
<dbReference type="InterPro" id="IPR050570">
    <property type="entry name" value="Cell_wall_metabolism_enzyme"/>
</dbReference>
<evidence type="ECO:0000259" key="3">
    <source>
        <dbReference type="Pfam" id="PF01551"/>
    </source>
</evidence>
<evidence type="ECO:0000313" key="5">
    <source>
        <dbReference type="EMBL" id="UTI66559.1"/>
    </source>
</evidence>
<feature type="domain" description="Peptidoglycan hydrolase PcsB coiled-coil" evidence="4">
    <location>
        <begin position="113"/>
        <end position="178"/>
    </location>
</feature>
<dbReference type="PANTHER" id="PTHR21666:SF289">
    <property type="entry name" value="L-ALA--D-GLU ENDOPEPTIDASE"/>
    <property type="match status" value="1"/>
</dbReference>
<evidence type="ECO:0000256" key="2">
    <source>
        <dbReference type="SAM" id="Coils"/>
    </source>
</evidence>
<dbReference type="InterPro" id="IPR016047">
    <property type="entry name" value="M23ase_b-sheet_dom"/>
</dbReference>
<dbReference type="RefSeq" id="WP_254573228.1">
    <property type="nucleotide sequence ID" value="NZ_CP098502.1"/>
</dbReference>
<dbReference type="Pfam" id="PF24568">
    <property type="entry name" value="CC_PcsB"/>
    <property type="match status" value="1"/>
</dbReference>
<evidence type="ECO:0000256" key="1">
    <source>
        <dbReference type="ARBA" id="ARBA00022729"/>
    </source>
</evidence>
<keyword evidence="2" id="KW-0175">Coiled coil</keyword>
<evidence type="ECO:0000313" key="6">
    <source>
        <dbReference type="Proteomes" id="UP001056035"/>
    </source>
</evidence>
<evidence type="ECO:0000259" key="4">
    <source>
        <dbReference type="Pfam" id="PF24568"/>
    </source>
</evidence>
<organism evidence="5 6">
    <name type="scientific">Paraconexibacter antarcticus</name>
    <dbReference type="NCBI Taxonomy" id="2949664"/>
    <lineage>
        <taxon>Bacteria</taxon>
        <taxon>Bacillati</taxon>
        <taxon>Actinomycetota</taxon>
        <taxon>Thermoleophilia</taxon>
        <taxon>Solirubrobacterales</taxon>
        <taxon>Paraconexibacteraceae</taxon>
        <taxon>Paraconexibacter</taxon>
    </lineage>
</organism>
<accession>A0ABY5DYB4</accession>